<feature type="transmembrane region" description="Helical" evidence="5">
    <location>
        <begin position="418"/>
        <end position="436"/>
    </location>
</feature>
<comment type="subcellular location">
    <subcellularLocation>
        <location evidence="1">Membrane</location>
        <topology evidence="1">Multi-pass membrane protein</topology>
    </subcellularLocation>
</comment>
<evidence type="ECO:0000256" key="3">
    <source>
        <dbReference type="ARBA" id="ARBA00022989"/>
    </source>
</evidence>
<evidence type="ECO:0000256" key="2">
    <source>
        <dbReference type="ARBA" id="ARBA00022692"/>
    </source>
</evidence>
<dbReference type="SUPFAM" id="SSF103473">
    <property type="entry name" value="MFS general substrate transporter"/>
    <property type="match status" value="1"/>
</dbReference>
<feature type="transmembrane region" description="Helical" evidence="5">
    <location>
        <begin position="385"/>
        <end position="406"/>
    </location>
</feature>
<evidence type="ECO:0000256" key="4">
    <source>
        <dbReference type="ARBA" id="ARBA00023136"/>
    </source>
</evidence>
<feature type="transmembrane region" description="Helical" evidence="5">
    <location>
        <begin position="212"/>
        <end position="233"/>
    </location>
</feature>
<dbReference type="STRING" id="990121.A0A0V1AF19"/>
<dbReference type="InterPro" id="IPR020846">
    <property type="entry name" value="MFS_dom"/>
</dbReference>
<reference evidence="7 8" key="1">
    <citation type="submission" date="2015-01" db="EMBL/GenBank/DDBJ databases">
        <title>Evolution of Trichinella species and genotypes.</title>
        <authorList>
            <person name="Korhonen P.K."/>
            <person name="Edoardo P."/>
            <person name="Giuseppe L.R."/>
            <person name="Gasser R.B."/>
        </authorList>
    </citation>
    <scope>NUCLEOTIDE SEQUENCE [LARGE SCALE GENOMIC DNA]</scope>
    <source>
        <strain evidence="7">ISS2496</strain>
    </source>
</reference>
<keyword evidence="2 5" id="KW-0812">Transmembrane</keyword>
<dbReference type="OrthoDB" id="3936150at2759"/>
<proteinExistence type="predicted"/>
<protein>
    <recommendedName>
        <fullName evidence="6">Major facilitator superfamily (MFS) profile domain-containing protein</fullName>
    </recommendedName>
</protein>
<dbReference type="InterPro" id="IPR036259">
    <property type="entry name" value="MFS_trans_sf"/>
</dbReference>
<evidence type="ECO:0000313" key="7">
    <source>
        <dbReference type="EMBL" id="KRY23426.1"/>
    </source>
</evidence>
<dbReference type="InterPro" id="IPR005828">
    <property type="entry name" value="MFS_sugar_transport-like"/>
</dbReference>
<feature type="transmembrane region" description="Helical" evidence="5">
    <location>
        <begin position="448"/>
        <end position="467"/>
    </location>
</feature>
<dbReference type="GO" id="GO:0022857">
    <property type="term" value="F:transmembrane transporter activity"/>
    <property type="evidence" value="ECO:0007669"/>
    <property type="project" value="InterPro"/>
</dbReference>
<keyword evidence="8" id="KW-1185">Reference proteome</keyword>
<name>A0A0V1AF19_9BILA</name>
<feature type="transmembrane region" description="Helical" evidence="5">
    <location>
        <begin position="473"/>
        <end position="493"/>
    </location>
</feature>
<dbReference type="GO" id="GO:0016020">
    <property type="term" value="C:membrane"/>
    <property type="evidence" value="ECO:0007669"/>
    <property type="project" value="UniProtKB-SubCell"/>
</dbReference>
<dbReference type="AlphaFoldDB" id="A0A0V1AF19"/>
<sequence length="525" mass="59260">MLADKRTSKSETLLKHVNEEEDHTSNGVDIEKLLLCGPYQALIFLLYQFTMFVQAMNMSFMVYGKVEPNWSCASDGKSQFKFANQTEKHHCALIQNGSCPNITWTITFYSIVPEWNLICDKAHIVYWIISIQMAGVMIGTPAISHLSDLFGRRKILGISLLLQIILGIASGLSQNWETFAALRFCLGILTGGCLVVVHVYIVESITKSNRMWMMSVGGFAFGFVIFNVIAYFCGHWRSLSIYGHLIAIVPLILTAILQETPRWLLQKKRNIDALKAVKTILRWNKKSETFNEEKWQALVRRMQTKTTSKTSFWSLFLNIKSALYTTCLAYSMFTINLISYGILFTLDELVGNIYFNAFILSIVRWIGSVMTTVLDRFFKCCGRKLLVQTAMAIIATCCTAIAIFEITGMSQKTVNNTLIFIASISTPTVWIGLSLISVELYPTSIRNTALGFVSFFTRLSGVITPQILLLDKLWKPCPFVVFSVSSVLFILFFQFTIPETKGMALVEELPNVKEKKSLTKAISDN</sequence>
<dbReference type="Proteomes" id="UP000054783">
    <property type="component" value="Unassembled WGS sequence"/>
</dbReference>
<dbReference type="PROSITE" id="PS50850">
    <property type="entry name" value="MFS"/>
    <property type="match status" value="1"/>
</dbReference>
<dbReference type="Pfam" id="PF00083">
    <property type="entry name" value="Sugar_tr"/>
    <property type="match status" value="1"/>
</dbReference>
<dbReference type="EMBL" id="JYDQ01000003">
    <property type="protein sequence ID" value="KRY23426.1"/>
    <property type="molecule type" value="Genomic_DNA"/>
</dbReference>
<feature type="transmembrane region" description="Helical" evidence="5">
    <location>
        <begin position="310"/>
        <end position="333"/>
    </location>
</feature>
<evidence type="ECO:0000256" key="1">
    <source>
        <dbReference type="ARBA" id="ARBA00004141"/>
    </source>
</evidence>
<feature type="transmembrane region" description="Helical" evidence="5">
    <location>
        <begin position="239"/>
        <end position="257"/>
    </location>
</feature>
<keyword evidence="3 5" id="KW-1133">Transmembrane helix</keyword>
<evidence type="ECO:0000256" key="5">
    <source>
        <dbReference type="SAM" id="Phobius"/>
    </source>
</evidence>
<feature type="transmembrane region" description="Helical" evidence="5">
    <location>
        <begin position="179"/>
        <end position="200"/>
    </location>
</feature>
<dbReference type="PANTHER" id="PTHR24064">
    <property type="entry name" value="SOLUTE CARRIER FAMILY 22 MEMBER"/>
    <property type="match status" value="1"/>
</dbReference>
<dbReference type="Gene3D" id="1.20.1250.20">
    <property type="entry name" value="MFS general substrate transporter like domains"/>
    <property type="match status" value="1"/>
</dbReference>
<feature type="transmembrane region" description="Helical" evidence="5">
    <location>
        <begin position="124"/>
        <end position="143"/>
    </location>
</feature>
<gene>
    <name evidence="7" type="ORF">T12_10793</name>
</gene>
<organism evidence="7 8">
    <name type="scientific">Trichinella patagoniensis</name>
    <dbReference type="NCBI Taxonomy" id="990121"/>
    <lineage>
        <taxon>Eukaryota</taxon>
        <taxon>Metazoa</taxon>
        <taxon>Ecdysozoa</taxon>
        <taxon>Nematoda</taxon>
        <taxon>Enoplea</taxon>
        <taxon>Dorylaimia</taxon>
        <taxon>Trichinellida</taxon>
        <taxon>Trichinellidae</taxon>
        <taxon>Trichinella</taxon>
    </lineage>
</organism>
<evidence type="ECO:0000259" key="6">
    <source>
        <dbReference type="PROSITE" id="PS50850"/>
    </source>
</evidence>
<comment type="caution">
    <text evidence="7">The sequence shown here is derived from an EMBL/GenBank/DDBJ whole genome shotgun (WGS) entry which is preliminary data.</text>
</comment>
<keyword evidence="4 5" id="KW-0472">Membrane</keyword>
<feature type="transmembrane region" description="Helical" evidence="5">
    <location>
        <begin position="155"/>
        <end position="173"/>
    </location>
</feature>
<feature type="transmembrane region" description="Helical" evidence="5">
    <location>
        <begin position="353"/>
        <end position="373"/>
    </location>
</feature>
<evidence type="ECO:0000313" key="8">
    <source>
        <dbReference type="Proteomes" id="UP000054783"/>
    </source>
</evidence>
<accession>A0A0V1AF19</accession>
<feature type="domain" description="Major facilitator superfamily (MFS) profile" evidence="6">
    <location>
        <begin position="43"/>
        <end position="501"/>
    </location>
</feature>